<feature type="compositionally biased region" description="Polar residues" evidence="1">
    <location>
        <begin position="25"/>
        <end position="34"/>
    </location>
</feature>
<dbReference type="GeneID" id="81467603"/>
<dbReference type="AlphaFoldDB" id="A0A9W9R9N5"/>
<accession>A0A9W9R9N5</accession>
<protein>
    <submittedName>
        <fullName evidence="2">Uncharacterized protein</fullName>
    </submittedName>
</protein>
<sequence>MTVQRSTRHAQSDAASRAGSFTRPAASTPSNIQLISRDGKSPSDRSRAHNYHIQQPKSKNVPHPNKLKNYNL</sequence>
<organism evidence="2 3">
    <name type="scientific">Penicillium concentricum</name>
    <dbReference type="NCBI Taxonomy" id="293559"/>
    <lineage>
        <taxon>Eukaryota</taxon>
        <taxon>Fungi</taxon>
        <taxon>Dikarya</taxon>
        <taxon>Ascomycota</taxon>
        <taxon>Pezizomycotina</taxon>
        <taxon>Eurotiomycetes</taxon>
        <taxon>Eurotiomycetidae</taxon>
        <taxon>Eurotiales</taxon>
        <taxon>Aspergillaceae</taxon>
        <taxon>Penicillium</taxon>
    </lineage>
</organism>
<feature type="compositionally biased region" description="Basic and acidic residues" evidence="1">
    <location>
        <begin position="37"/>
        <end position="47"/>
    </location>
</feature>
<name>A0A9W9R9N5_9EURO</name>
<gene>
    <name evidence="2" type="ORF">N7517_010697</name>
</gene>
<dbReference type="Proteomes" id="UP001147752">
    <property type="component" value="Unassembled WGS sequence"/>
</dbReference>
<dbReference type="EMBL" id="JAPZBT010000006">
    <property type="protein sequence ID" value="KAJ5356088.1"/>
    <property type="molecule type" value="Genomic_DNA"/>
</dbReference>
<evidence type="ECO:0000313" key="3">
    <source>
        <dbReference type="Proteomes" id="UP001147752"/>
    </source>
</evidence>
<evidence type="ECO:0000313" key="2">
    <source>
        <dbReference type="EMBL" id="KAJ5356088.1"/>
    </source>
</evidence>
<feature type="region of interest" description="Disordered" evidence="1">
    <location>
        <begin position="1"/>
        <end position="72"/>
    </location>
</feature>
<evidence type="ECO:0000256" key="1">
    <source>
        <dbReference type="SAM" id="MobiDB-lite"/>
    </source>
</evidence>
<keyword evidence="3" id="KW-1185">Reference proteome</keyword>
<dbReference type="RefSeq" id="XP_056574235.1">
    <property type="nucleotide sequence ID" value="XM_056728420.1"/>
</dbReference>
<reference evidence="2" key="2">
    <citation type="journal article" date="2023" name="IMA Fungus">
        <title>Comparative genomic study of the Penicillium genus elucidates a diverse pangenome and 15 lateral gene transfer events.</title>
        <authorList>
            <person name="Petersen C."/>
            <person name="Sorensen T."/>
            <person name="Nielsen M.R."/>
            <person name="Sondergaard T.E."/>
            <person name="Sorensen J.L."/>
            <person name="Fitzpatrick D.A."/>
            <person name="Frisvad J.C."/>
            <person name="Nielsen K.L."/>
        </authorList>
    </citation>
    <scope>NUCLEOTIDE SEQUENCE</scope>
    <source>
        <strain evidence="2">IBT 3081</strain>
    </source>
</reference>
<proteinExistence type="predicted"/>
<comment type="caution">
    <text evidence="2">The sequence shown here is derived from an EMBL/GenBank/DDBJ whole genome shotgun (WGS) entry which is preliminary data.</text>
</comment>
<reference evidence="2" key="1">
    <citation type="submission" date="2022-12" db="EMBL/GenBank/DDBJ databases">
        <authorList>
            <person name="Petersen C."/>
        </authorList>
    </citation>
    <scope>NUCLEOTIDE SEQUENCE</scope>
    <source>
        <strain evidence="2">IBT 3081</strain>
    </source>
</reference>